<gene>
    <name evidence="6" type="ORF">M9Y10_029698</name>
</gene>
<keyword evidence="7" id="KW-1185">Reference proteome</keyword>
<dbReference type="Pfam" id="PF00069">
    <property type="entry name" value="Pkinase"/>
    <property type="match status" value="1"/>
</dbReference>
<evidence type="ECO:0000259" key="5">
    <source>
        <dbReference type="PROSITE" id="PS50011"/>
    </source>
</evidence>
<keyword evidence="1" id="KW-0808">Transferase</keyword>
<dbReference type="PANTHER" id="PTHR23257">
    <property type="entry name" value="SERINE-THREONINE PROTEIN KINASE"/>
    <property type="match status" value="1"/>
</dbReference>
<dbReference type="Gene3D" id="1.10.510.10">
    <property type="entry name" value="Transferase(Phosphotransferase) domain 1"/>
    <property type="match status" value="1"/>
</dbReference>
<evidence type="ECO:0000256" key="1">
    <source>
        <dbReference type="ARBA" id="ARBA00022527"/>
    </source>
</evidence>
<evidence type="ECO:0000256" key="3">
    <source>
        <dbReference type="ARBA" id="ARBA00022840"/>
    </source>
</evidence>
<organism evidence="6 7">
    <name type="scientific">Tritrichomonas musculus</name>
    <dbReference type="NCBI Taxonomy" id="1915356"/>
    <lineage>
        <taxon>Eukaryota</taxon>
        <taxon>Metamonada</taxon>
        <taxon>Parabasalia</taxon>
        <taxon>Tritrichomonadida</taxon>
        <taxon>Tritrichomonadidae</taxon>
        <taxon>Tritrichomonas</taxon>
    </lineage>
</organism>
<reference evidence="6 7" key="1">
    <citation type="submission" date="2024-04" db="EMBL/GenBank/DDBJ databases">
        <title>Tritrichomonas musculus Genome.</title>
        <authorList>
            <person name="Alves-Ferreira E."/>
            <person name="Grigg M."/>
            <person name="Lorenzi H."/>
            <person name="Galac M."/>
        </authorList>
    </citation>
    <scope>NUCLEOTIDE SEQUENCE [LARGE SCALE GENOMIC DNA]</scope>
    <source>
        <strain evidence="6 7">EAF2021</strain>
    </source>
</reference>
<keyword evidence="1" id="KW-0418">Kinase</keyword>
<dbReference type="EMBL" id="JAPFFF010000004">
    <property type="protein sequence ID" value="KAK8892469.1"/>
    <property type="molecule type" value="Genomic_DNA"/>
</dbReference>
<sequence>MNDENEFYLEVDLNQFEKIRKLGEGGYGKAFLVKNKQNSKFYAAKVLMKKDDMSPEEIEKAYCDFKKEAKMLERVEHPCILHYYGFCSHDFHDNPRPTIITEYAEYESLDEALKKKRNNSFNEFNDTIKYIIMYGIARGMEFLHQNNVIHRDLKPLNIFLNQFLFPIIGDFGLAKIADPKNNTQNIKAGTLIYQAPEIFNSDTVTEKIDIYAYGIILYEIVTGEIPFKHINEAQFSLNVTNKNKRPEFPKEGIDEKMKSLIQRCWDKNPKARPPFTKIIKILEDSDMIKRMKVDPTQFNNYVKIVNCSRKTFYEDASKTFISYDKIIKTQMEKSIKLYPYQQFLKLSTECQNFVLEAEKGDSPQKIYQLAQNLIYGKNGFPHDSELGMQYLTLAENYQYSPASVLKGVLLYEGKYVPKNILKAKEALNKRFLHRDYNSILYMAKIELEEKEPNYQKVKEDLVNLSTYNLNTEAMVLYGKLCMKETQNGKLKRDFQQSFEYFKKAAEKEDAEGLAYYGLFYYYGYGVVDYNFEKAADLFQESYDKGSMTGAAFLSECYAKGRGVTKDGKRAVELARESKQHGNNTGKNKYGIYLNQGLGDLEINKKESCRLWKETALEGDAEGSFLYANCLVEGDEYRVKRNIEEAIKYYRESISGGNLTAMASYGYILIQGQFSDQNIQEGLGMIKFAANHGDDFAIAIYSHMLINGIGVNINIGKAKKYLDIGKSRGIVDCYYMYSELVEQDYIPNKGQEEIEKCKAKAIHSEYDIKDSDDKDFESNFSNGCLVL</sequence>
<dbReference type="SMART" id="SM00671">
    <property type="entry name" value="SEL1"/>
    <property type="match status" value="8"/>
</dbReference>
<dbReference type="SMART" id="SM00220">
    <property type="entry name" value="S_TKc"/>
    <property type="match status" value="1"/>
</dbReference>
<dbReference type="InterPro" id="IPR017441">
    <property type="entry name" value="Protein_kinase_ATP_BS"/>
</dbReference>
<dbReference type="SUPFAM" id="SSF56112">
    <property type="entry name" value="Protein kinase-like (PK-like)"/>
    <property type="match status" value="1"/>
</dbReference>
<feature type="domain" description="Protein kinase" evidence="5">
    <location>
        <begin position="16"/>
        <end position="288"/>
    </location>
</feature>
<dbReference type="InterPro" id="IPR050167">
    <property type="entry name" value="Ser_Thr_protein_kinase"/>
</dbReference>
<evidence type="ECO:0000313" key="6">
    <source>
        <dbReference type="EMBL" id="KAK8892469.1"/>
    </source>
</evidence>
<dbReference type="Proteomes" id="UP001470230">
    <property type="component" value="Unassembled WGS sequence"/>
</dbReference>
<dbReference type="SUPFAM" id="SSF81901">
    <property type="entry name" value="HCP-like"/>
    <property type="match status" value="3"/>
</dbReference>
<comment type="caution">
    <text evidence="6">The sequence shown here is derived from an EMBL/GenBank/DDBJ whole genome shotgun (WGS) entry which is preliminary data.</text>
</comment>
<keyword evidence="2 4" id="KW-0547">Nucleotide-binding</keyword>
<protein>
    <recommendedName>
        <fullName evidence="5">Protein kinase domain-containing protein</fullName>
    </recommendedName>
</protein>
<dbReference type="InterPro" id="IPR011009">
    <property type="entry name" value="Kinase-like_dom_sf"/>
</dbReference>
<proteinExistence type="predicted"/>
<keyword evidence="3 4" id="KW-0067">ATP-binding</keyword>
<dbReference type="InterPro" id="IPR011990">
    <property type="entry name" value="TPR-like_helical_dom_sf"/>
</dbReference>
<accession>A0ABR2KMW7</accession>
<evidence type="ECO:0000256" key="4">
    <source>
        <dbReference type="PROSITE-ProRule" id="PRU10141"/>
    </source>
</evidence>
<dbReference type="InterPro" id="IPR008271">
    <property type="entry name" value="Ser/Thr_kinase_AS"/>
</dbReference>
<dbReference type="Gene3D" id="1.25.40.10">
    <property type="entry name" value="Tetratricopeptide repeat domain"/>
    <property type="match status" value="1"/>
</dbReference>
<feature type="binding site" evidence="4">
    <location>
        <position position="45"/>
    </location>
    <ligand>
        <name>ATP</name>
        <dbReference type="ChEBI" id="CHEBI:30616"/>
    </ligand>
</feature>
<dbReference type="InterPro" id="IPR001245">
    <property type="entry name" value="Ser-Thr/Tyr_kinase_cat_dom"/>
</dbReference>
<dbReference type="Pfam" id="PF08238">
    <property type="entry name" value="Sel1"/>
    <property type="match status" value="8"/>
</dbReference>
<name>A0ABR2KMW7_9EUKA</name>
<evidence type="ECO:0000313" key="7">
    <source>
        <dbReference type="Proteomes" id="UP001470230"/>
    </source>
</evidence>
<evidence type="ECO:0000256" key="2">
    <source>
        <dbReference type="ARBA" id="ARBA00022741"/>
    </source>
</evidence>
<dbReference type="InterPro" id="IPR000719">
    <property type="entry name" value="Prot_kinase_dom"/>
</dbReference>
<dbReference type="PRINTS" id="PR00109">
    <property type="entry name" value="TYRKINASE"/>
</dbReference>
<dbReference type="InterPro" id="IPR006597">
    <property type="entry name" value="Sel1-like"/>
</dbReference>
<keyword evidence="1" id="KW-0723">Serine/threonine-protein kinase</keyword>
<dbReference type="PROSITE" id="PS50011">
    <property type="entry name" value="PROTEIN_KINASE_DOM"/>
    <property type="match status" value="1"/>
</dbReference>
<dbReference type="CDD" id="cd13999">
    <property type="entry name" value="STKc_MAP3K-like"/>
    <property type="match status" value="1"/>
</dbReference>
<dbReference type="PROSITE" id="PS00108">
    <property type="entry name" value="PROTEIN_KINASE_ST"/>
    <property type="match status" value="1"/>
</dbReference>
<dbReference type="PROSITE" id="PS00107">
    <property type="entry name" value="PROTEIN_KINASE_ATP"/>
    <property type="match status" value="1"/>
</dbReference>